<reference evidence="2" key="1">
    <citation type="journal article" date="2014" name="Int. J. Syst. Evol. Microbiol.">
        <title>Complete genome sequence of Corynebacterium casei LMG S-19264T (=DSM 44701T), isolated from a smear-ripened cheese.</title>
        <authorList>
            <consortium name="US DOE Joint Genome Institute (JGI-PGF)"/>
            <person name="Walter F."/>
            <person name="Albersmeier A."/>
            <person name="Kalinowski J."/>
            <person name="Ruckert C."/>
        </authorList>
    </citation>
    <scope>NUCLEOTIDE SEQUENCE</scope>
    <source>
        <strain evidence="2">VKM B-2789</strain>
    </source>
</reference>
<keyword evidence="1" id="KW-1133">Transmembrane helix</keyword>
<dbReference type="AlphaFoldDB" id="A0A9W6JY14"/>
<evidence type="ECO:0000313" key="2">
    <source>
        <dbReference type="EMBL" id="GLK85966.1"/>
    </source>
</evidence>
<protein>
    <submittedName>
        <fullName evidence="2">Uncharacterized protein</fullName>
    </submittedName>
</protein>
<name>A0A9W6JY14_9HYPH</name>
<sequence>MITPEDTLTHAVRDAVLTVIRSPHNSAPPDAAEEIATQVLAELRRQPVMRDAVARLDHAGNARPWYQSRVTLGALVALIGGIYSLGLDIADGTPPSVDSLSSQLTAILGAAAVLTGGGRTKRRP</sequence>
<dbReference type="RefSeq" id="WP_213359860.1">
    <property type="nucleotide sequence ID" value="NZ_BSFM01000017.1"/>
</dbReference>
<organism evidence="2 3">
    <name type="scientific">Ancylobacter defluvii</name>
    <dbReference type="NCBI Taxonomy" id="1282440"/>
    <lineage>
        <taxon>Bacteria</taxon>
        <taxon>Pseudomonadati</taxon>
        <taxon>Pseudomonadota</taxon>
        <taxon>Alphaproteobacteria</taxon>
        <taxon>Hyphomicrobiales</taxon>
        <taxon>Xanthobacteraceae</taxon>
        <taxon>Ancylobacter</taxon>
    </lineage>
</organism>
<proteinExistence type="predicted"/>
<evidence type="ECO:0000313" key="3">
    <source>
        <dbReference type="Proteomes" id="UP001143330"/>
    </source>
</evidence>
<feature type="transmembrane region" description="Helical" evidence="1">
    <location>
        <begin position="99"/>
        <end position="118"/>
    </location>
</feature>
<comment type="caution">
    <text evidence="2">The sequence shown here is derived from an EMBL/GenBank/DDBJ whole genome shotgun (WGS) entry which is preliminary data.</text>
</comment>
<reference evidence="2" key="2">
    <citation type="submission" date="2023-01" db="EMBL/GenBank/DDBJ databases">
        <authorList>
            <person name="Sun Q."/>
            <person name="Evtushenko L."/>
        </authorList>
    </citation>
    <scope>NUCLEOTIDE SEQUENCE</scope>
    <source>
        <strain evidence="2">VKM B-2789</strain>
    </source>
</reference>
<gene>
    <name evidence="2" type="ORF">GCM10017653_40360</name>
</gene>
<keyword evidence="1" id="KW-0812">Transmembrane</keyword>
<accession>A0A9W6JY14</accession>
<feature type="transmembrane region" description="Helical" evidence="1">
    <location>
        <begin position="70"/>
        <end position="87"/>
    </location>
</feature>
<dbReference type="EMBL" id="BSFM01000017">
    <property type="protein sequence ID" value="GLK85966.1"/>
    <property type="molecule type" value="Genomic_DNA"/>
</dbReference>
<dbReference type="Proteomes" id="UP001143330">
    <property type="component" value="Unassembled WGS sequence"/>
</dbReference>
<evidence type="ECO:0000256" key="1">
    <source>
        <dbReference type="SAM" id="Phobius"/>
    </source>
</evidence>
<keyword evidence="1" id="KW-0472">Membrane</keyword>
<keyword evidence="3" id="KW-1185">Reference proteome</keyword>